<proteinExistence type="predicted"/>
<gene>
    <name evidence="1" type="ORF">GNQ20_03330</name>
</gene>
<comment type="caution">
    <text evidence="1">The sequence shown here is derived from an EMBL/GenBank/DDBJ whole genome shotgun (WGS) entry which is preliminary data.</text>
</comment>
<dbReference type="AlphaFoldDB" id="A0A6A9JUU8"/>
<sequence length="55" mass="5955">MSRTVPLLVLLILLGLFGTSYQMSLLHEQSRQLAALSLRQSQASGCLSAVTQLLP</sequence>
<protein>
    <submittedName>
        <fullName evidence="1">Uncharacterized protein</fullName>
    </submittedName>
</protein>
<evidence type="ECO:0000313" key="1">
    <source>
        <dbReference type="EMBL" id="MUI56827.1"/>
    </source>
</evidence>
<accession>A0A6A9JUU8</accession>
<name>A0A6A9JUU8_PSEAI</name>
<reference evidence="1" key="1">
    <citation type="submission" date="2019-11" db="EMBL/GenBank/DDBJ databases">
        <title>Genomes of ocular Pseudomonas aeruginosa isolates.</title>
        <authorList>
            <person name="Khan M."/>
            <person name="Rice S.A."/>
            <person name="Willcox M.D.P."/>
            <person name="Stapleton F."/>
        </authorList>
    </citation>
    <scope>NUCLEOTIDE SEQUENCE</scope>
    <source>
        <strain evidence="1">PA206</strain>
    </source>
</reference>
<organism evidence="1">
    <name type="scientific">Pseudomonas aeruginosa</name>
    <dbReference type="NCBI Taxonomy" id="287"/>
    <lineage>
        <taxon>Bacteria</taxon>
        <taxon>Pseudomonadati</taxon>
        <taxon>Pseudomonadota</taxon>
        <taxon>Gammaproteobacteria</taxon>
        <taxon>Pseudomonadales</taxon>
        <taxon>Pseudomonadaceae</taxon>
        <taxon>Pseudomonas</taxon>
    </lineage>
</organism>
<dbReference type="RefSeq" id="WP_153957777.1">
    <property type="nucleotide sequence ID" value="NZ_CP194205.1"/>
</dbReference>
<dbReference type="EMBL" id="WOAJ01000001">
    <property type="protein sequence ID" value="MUI56827.1"/>
    <property type="molecule type" value="Genomic_DNA"/>
</dbReference>